<dbReference type="RefSeq" id="WP_125227507.1">
    <property type="nucleotide sequence ID" value="NZ_RQYT01000009.1"/>
</dbReference>
<proteinExistence type="predicted"/>
<dbReference type="EMBL" id="RQYT01000009">
    <property type="protein sequence ID" value="RRD50064.1"/>
    <property type="molecule type" value="Genomic_DNA"/>
</dbReference>
<evidence type="ECO:0000313" key="2">
    <source>
        <dbReference type="Proteomes" id="UP000280935"/>
    </source>
</evidence>
<accession>A0A3P1WU30</accession>
<protein>
    <submittedName>
        <fullName evidence="1">Uncharacterized protein</fullName>
    </submittedName>
</protein>
<comment type="caution">
    <text evidence="1">The sequence shown here is derived from an EMBL/GenBank/DDBJ whole genome shotgun (WGS) entry which is preliminary data.</text>
</comment>
<reference evidence="1 2" key="1">
    <citation type="submission" date="2018-11" db="EMBL/GenBank/DDBJ databases">
        <title>Genomes From Bacteria Associated with the Canine Oral Cavity: a Test Case for Automated Genome-Based Taxonomic Assignment.</title>
        <authorList>
            <person name="Coil D.A."/>
            <person name="Jospin G."/>
            <person name="Darling A.E."/>
            <person name="Wallis C."/>
            <person name="Davis I.J."/>
            <person name="Harris S."/>
            <person name="Eisen J.A."/>
            <person name="Holcombe L.J."/>
            <person name="O'Flynn C."/>
        </authorList>
    </citation>
    <scope>NUCLEOTIDE SEQUENCE [LARGE SCALE GENOMIC DNA]</scope>
    <source>
        <strain evidence="1 2">OH2822_COT-296</strain>
    </source>
</reference>
<gene>
    <name evidence="1" type="ORF">EII35_05755</name>
</gene>
<evidence type="ECO:0000313" key="1">
    <source>
        <dbReference type="EMBL" id="RRD50064.1"/>
    </source>
</evidence>
<sequence>MVKKVGDEAIADGIERLDRAPAFRDLLQQLSPDGKLLSYYAATLTEADIEDLVRNTEGKHFELTEVDGQVQLALVEGEGEPVVERVSLSTGYGSLGAMPLKRLPRYGYDCWQAYVAAYAFALGTGMVCWPAGLWALACSAGSSVLFPINWNDACR</sequence>
<organism evidence="1 2">
    <name type="scientific">Arachnia propionica</name>
    <dbReference type="NCBI Taxonomy" id="1750"/>
    <lineage>
        <taxon>Bacteria</taxon>
        <taxon>Bacillati</taxon>
        <taxon>Actinomycetota</taxon>
        <taxon>Actinomycetes</taxon>
        <taxon>Propionibacteriales</taxon>
        <taxon>Propionibacteriaceae</taxon>
        <taxon>Arachnia</taxon>
    </lineage>
</organism>
<dbReference type="Proteomes" id="UP000280935">
    <property type="component" value="Unassembled WGS sequence"/>
</dbReference>
<dbReference type="AlphaFoldDB" id="A0A3P1WU30"/>
<name>A0A3P1WU30_9ACTN</name>